<dbReference type="Pfam" id="PF00535">
    <property type="entry name" value="Glycos_transf_2"/>
    <property type="match status" value="1"/>
</dbReference>
<proteinExistence type="predicted"/>
<gene>
    <name evidence="2" type="ORF">IC006_0181</name>
    <name evidence="3" type="ORF">IC007_0163</name>
</gene>
<accession>A0A510E0M4</accession>
<dbReference type="PANTHER" id="PTHR43685">
    <property type="entry name" value="GLYCOSYLTRANSFERASE"/>
    <property type="match status" value="1"/>
</dbReference>
<feature type="domain" description="Glycosyltransferase 2-like" evidence="1">
    <location>
        <begin position="9"/>
        <end position="134"/>
    </location>
</feature>
<sequence length="339" mass="38712">MHIEVAIPTCCNDGKTIIYTLKGLIEQSYKDFSVLVVYKPTPEDRTLEAIRPFSEKLDIRVVEQDKGKIDEAMNIIFEKSDADLLLTTDDDEVPQVDWIKDHLNFHEKYPDAGALRGRVKRKASDASMRVRSSTLKQVAKKVIYTEYSKEFHEYNGYLTIFGLPTDRNNNMSPPRGGLMKTITLSYENSSFKRSVYKDFRVPSYSLRGFHSEDLISLHAIKKGFFTAEIDGGWTTELDREEFGTPGESLSTPSTMKGRIALVTEHFLFPYGAFLEGFKPRRLWLLKSLLSLGRDQVKREASMLGVSLADESISKKYSPSKVREELSLGLEKLYRKYSIT</sequence>
<dbReference type="InterPro" id="IPR029044">
    <property type="entry name" value="Nucleotide-diphossugar_trans"/>
</dbReference>
<dbReference type="EMBL" id="AP018929">
    <property type="protein sequence ID" value="BBG22897.1"/>
    <property type="molecule type" value="Genomic_DNA"/>
</dbReference>
<dbReference type="RefSeq" id="WP_054845453.1">
    <property type="nucleotide sequence ID" value="NZ_AP018929.1"/>
</dbReference>
<dbReference type="OrthoDB" id="34704at2157"/>
<evidence type="ECO:0000313" key="2">
    <source>
        <dbReference type="EMBL" id="BBG22897.1"/>
    </source>
</evidence>
<evidence type="ECO:0000313" key="5">
    <source>
        <dbReference type="Proteomes" id="UP000325030"/>
    </source>
</evidence>
<reference evidence="3 4" key="2">
    <citation type="journal article" date="2020" name="Int. J. Syst. Evol. Microbiol.">
        <title>Sulfuracidifex tepidarius gen. nov., sp. nov. and transfer of Sulfolobus metallicus Huber and Stetter 1992 to the genus Sulfuracidifex as Sulfuracidifex metallicus comb. nov.</title>
        <authorList>
            <person name="Itoh T."/>
            <person name="Miura T."/>
            <person name="Sakai H.D."/>
            <person name="Kato S."/>
            <person name="Ohkuma M."/>
            <person name="Takashina T."/>
        </authorList>
    </citation>
    <scope>NUCLEOTIDE SEQUENCE</scope>
    <source>
        <strain evidence="2 4">IC-006</strain>
        <strain evidence="3">IC-007</strain>
    </source>
</reference>
<accession>A0A510DRU5</accession>
<dbReference type="AlphaFoldDB" id="A0A510E0M4"/>
<dbReference type="STRING" id="1294262.GCA_001316085_00994"/>
<dbReference type="SUPFAM" id="SSF53448">
    <property type="entry name" value="Nucleotide-diphospho-sugar transferases"/>
    <property type="match status" value="1"/>
</dbReference>
<name>A0A510E0M4_9CREN</name>
<reference evidence="5" key="1">
    <citation type="submission" date="2018-09" db="EMBL/GenBank/DDBJ databases">
        <title>Complete Genome Sequencing of Sulfolobus sp. JCM 16834.</title>
        <authorList>
            <person name="Kato S."/>
            <person name="Itoh T."/>
            <person name="Ohkuma M."/>
        </authorList>
    </citation>
    <scope>NUCLEOTIDE SEQUENCE [LARGE SCALE GENOMIC DNA]</scope>
    <source>
        <strain evidence="5">IC-007</strain>
    </source>
</reference>
<dbReference type="GeneID" id="41716675"/>
<dbReference type="InterPro" id="IPR050834">
    <property type="entry name" value="Glycosyltransf_2"/>
</dbReference>
<dbReference type="InterPro" id="IPR001173">
    <property type="entry name" value="Glyco_trans_2-like"/>
</dbReference>
<dbReference type="Gene3D" id="3.90.550.10">
    <property type="entry name" value="Spore Coat Polysaccharide Biosynthesis Protein SpsA, Chain A"/>
    <property type="match status" value="1"/>
</dbReference>
<evidence type="ECO:0000313" key="3">
    <source>
        <dbReference type="EMBL" id="BBG25658.1"/>
    </source>
</evidence>
<keyword evidence="4" id="KW-1185">Reference proteome</keyword>
<organism evidence="3 5">
    <name type="scientific">Sulfuracidifex tepidarius</name>
    <dbReference type="NCBI Taxonomy" id="1294262"/>
    <lineage>
        <taxon>Archaea</taxon>
        <taxon>Thermoproteota</taxon>
        <taxon>Thermoprotei</taxon>
        <taxon>Sulfolobales</taxon>
        <taxon>Sulfolobaceae</taxon>
        <taxon>Sulfuracidifex</taxon>
    </lineage>
</organism>
<dbReference type="Proteomes" id="UP000325030">
    <property type="component" value="Chromosome"/>
</dbReference>
<protein>
    <recommendedName>
        <fullName evidence="1">Glycosyltransferase 2-like domain-containing protein</fullName>
    </recommendedName>
</protein>
<dbReference type="EMBL" id="AP018930">
    <property type="protein sequence ID" value="BBG25658.1"/>
    <property type="molecule type" value="Genomic_DNA"/>
</dbReference>
<dbReference type="Proteomes" id="UP000322983">
    <property type="component" value="Chromosome"/>
</dbReference>
<evidence type="ECO:0000313" key="4">
    <source>
        <dbReference type="Proteomes" id="UP000322983"/>
    </source>
</evidence>
<evidence type="ECO:0000259" key="1">
    <source>
        <dbReference type="Pfam" id="PF00535"/>
    </source>
</evidence>
<dbReference type="CDD" id="cd00761">
    <property type="entry name" value="Glyco_tranf_GTA_type"/>
    <property type="match status" value="1"/>
</dbReference>
<dbReference type="KEGG" id="step:IC006_0181"/>
<dbReference type="PANTHER" id="PTHR43685:SF14">
    <property type="entry name" value="GLYCOSYLTRANSFERASE 2-LIKE DOMAIN-CONTAINING PROTEIN"/>
    <property type="match status" value="1"/>
</dbReference>